<sequence length="111" mass="12694">MQTANDAATNSRAKQLRTLLRDKINQQAGSLRRKFVMMTCDSINGKLSRSAFARFVKELMNFDNSSNDTRSRTVSQTTKDEEMMVSMVFDGCADKHDSITYNQFHNFVQNV</sequence>
<proteinExistence type="predicted"/>
<reference evidence="1" key="1">
    <citation type="journal article" date="2016" name="Gigascience">
        <title>De novo construction of an expanded transcriptome assembly for the western tarnished plant bug, Lygus hesperus.</title>
        <authorList>
            <person name="Tassone E.E."/>
            <person name="Geib S.M."/>
            <person name="Hall B."/>
            <person name="Fabrick J.A."/>
            <person name="Brent C.S."/>
            <person name="Hull J.J."/>
        </authorList>
    </citation>
    <scope>NUCLEOTIDE SEQUENCE</scope>
</reference>
<dbReference type="EMBL" id="GDHC01019519">
    <property type="protein sequence ID" value="JAP99109.1"/>
    <property type="molecule type" value="Transcribed_RNA"/>
</dbReference>
<name>A0A146KWE4_LYGHE</name>
<gene>
    <name evidence="1" type="ORF">g.93486</name>
</gene>
<evidence type="ECO:0000313" key="1">
    <source>
        <dbReference type="EMBL" id="JAP99109.1"/>
    </source>
</evidence>
<dbReference type="AlphaFoldDB" id="A0A146KWE4"/>
<protein>
    <submittedName>
        <fullName evidence="1">Uncharacterized protein</fullName>
    </submittedName>
</protein>
<accession>A0A146KWE4</accession>
<organism evidence="1">
    <name type="scientific">Lygus hesperus</name>
    <name type="common">Western plant bug</name>
    <dbReference type="NCBI Taxonomy" id="30085"/>
    <lineage>
        <taxon>Eukaryota</taxon>
        <taxon>Metazoa</taxon>
        <taxon>Ecdysozoa</taxon>
        <taxon>Arthropoda</taxon>
        <taxon>Hexapoda</taxon>
        <taxon>Insecta</taxon>
        <taxon>Pterygota</taxon>
        <taxon>Neoptera</taxon>
        <taxon>Paraneoptera</taxon>
        <taxon>Hemiptera</taxon>
        <taxon>Heteroptera</taxon>
        <taxon>Panheteroptera</taxon>
        <taxon>Cimicomorpha</taxon>
        <taxon>Miridae</taxon>
        <taxon>Mirini</taxon>
        <taxon>Lygus</taxon>
    </lineage>
</organism>